<comment type="subcellular location">
    <subcellularLocation>
        <location evidence="1">Membrane</location>
    </subcellularLocation>
</comment>
<dbReference type="PANTHER" id="PTHR37042">
    <property type="entry name" value="OUTER MEMBRANE PROTEIN RV1973"/>
    <property type="match status" value="1"/>
</dbReference>
<keyword evidence="4" id="KW-1185">Reference proteome</keyword>
<gene>
    <name evidence="3" type="ORF">FR943_03145</name>
</gene>
<name>A0ABS6KH06_9MYCO</name>
<proteinExistence type="predicted"/>
<dbReference type="Proteomes" id="UP000812982">
    <property type="component" value="Unassembled WGS sequence"/>
</dbReference>
<organism evidence="3 4">
    <name type="scientific">[Mycobacterium] fortunisiensis</name>
    <dbReference type="NCBI Taxonomy" id="2600579"/>
    <lineage>
        <taxon>Bacteria</taxon>
        <taxon>Bacillati</taxon>
        <taxon>Actinomycetota</taxon>
        <taxon>Actinomycetes</taxon>
        <taxon>Mycobacteriales</taxon>
        <taxon>Mycobacteriaceae</taxon>
        <taxon>Mycolicibacterium</taxon>
    </lineage>
</organism>
<dbReference type="PANTHER" id="PTHR37042:SF4">
    <property type="entry name" value="OUTER MEMBRANE PROTEIN RV1973"/>
    <property type="match status" value="1"/>
</dbReference>
<evidence type="ECO:0000313" key="3">
    <source>
        <dbReference type="EMBL" id="MBU9762852.1"/>
    </source>
</evidence>
<protein>
    <recommendedName>
        <fullName evidence="5">Bacterial virulence protein VirB8 domain-containing protein</fullName>
    </recommendedName>
</protein>
<accession>A0ABS6KH06</accession>
<evidence type="ECO:0000256" key="1">
    <source>
        <dbReference type="ARBA" id="ARBA00004370"/>
    </source>
</evidence>
<evidence type="ECO:0000313" key="4">
    <source>
        <dbReference type="Proteomes" id="UP000812982"/>
    </source>
</evidence>
<keyword evidence="2" id="KW-0472">Membrane</keyword>
<comment type="caution">
    <text evidence="3">The sequence shown here is derived from an EMBL/GenBank/DDBJ whole genome shotgun (WGS) entry which is preliminary data.</text>
</comment>
<sequence>MVWDHQQVDREQQRRAEFAAAASQAAVTLMSIDSATAKDNVRQIIDNSTGGFKEDIESSAEDLVKAAQDSKASTKATAQAAAVQSMDADTAVVLVSSATTVSNTAGADQQPRNWRLSLTMVDDGSQIKMSKVEFVP</sequence>
<evidence type="ECO:0000256" key="2">
    <source>
        <dbReference type="ARBA" id="ARBA00023136"/>
    </source>
</evidence>
<evidence type="ECO:0008006" key="5">
    <source>
        <dbReference type="Google" id="ProtNLM"/>
    </source>
</evidence>
<reference evidence="3 4" key="1">
    <citation type="journal article" date="2021" name="Sci. Rep.">
        <title>Phenotypic and genomic hallmarks of a novel, potentially pathogenic rapidly growing Mycobacterium species related to the Mycobacterium fortuitum complex.</title>
        <authorList>
            <person name="Gharbi R."/>
            <person name="Khanna V."/>
            <person name="Frigui W."/>
            <person name="Mhenni B."/>
            <person name="Brosch R."/>
            <person name="Mardassi H."/>
        </authorList>
    </citation>
    <scope>NUCLEOTIDE SEQUENCE [LARGE SCALE GENOMIC DNA]</scope>
    <source>
        <strain evidence="3 4">TNTM28</strain>
    </source>
</reference>
<dbReference type="EMBL" id="VOMB01000004">
    <property type="protein sequence ID" value="MBU9762852.1"/>
    <property type="molecule type" value="Genomic_DNA"/>
</dbReference>